<feature type="compositionally biased region" description="Basic and acidic residues" evidence="16">
    <location>
        <begin position="1"/>
        <end position="10"/>
    </location>
</feature>
<name>A0A1E4T8H7_9ASCO</name>
<evidence type="ECO:0000256" key="16">
    <source>
        <dbReference type="SAM" id="MobiDB-lite"/>
    </source>
</evidence>
<keyword evidence="8" id="KW-0378">Hydrolase</keyword>
<dbReference type="GO" id="GO:0003684">
    <property type="term" value="F:damaged DNA binding"/>
    <property type="evidence" value="ECO:0007669"/>
    <property type="project" value="InterPro"/>
</dbReference>
<dbReference type="GO" id="GO:0000723">
    <property type="term" value="P:telomere maintenance"/>
    <property type="evidence" value="ECO:0007669"/>
    <property type="project" value="InterPro"/>
</dbReference>
<keyword evidence="7" id="KW-0227">DNA damage</keyword>
<evidence type="ECO:0000256" key="12">
    <source>
        <dbReference type="ARBA" id="ARBA00023125"/>
    </source>
</evidence>
<keyword evidence="15" id="KW-0539">Nucleus</keyword>
<sequence>MSSGPRHDDEHNGDDDGQDKSDYHIHQGVIFAIHLTPTIYKTLPTILELLSKSIKKLARSMPNTGFGCYLLNCVATSTGEETTTPASSSYGTRTGIHPIFKLDDINADQLKILDDLLTQTNRKDILTSEYSRSFSDLFQLLCDDPVENCGEQLSSMLNQCHDDFTYTPKFVKPYSSKKIYLFTDCDKPFNGNTSTRITLDNIVKDLNESKITVVPMFLEPAPGKKFDRSEYSNLLETEDSSDMKDYRYQQNFGDLSPEMLVDKLSKVGEAKRTAFACTLTLKNLSMSIKGYSMFSEVKVRNASDVYDNNGKYQYVEKKTVKVVEHTGEVVNPDQLTKVVKFGDQYLPLDKPTMETLYQFNEPEIPCLHIICFRQLEYFNPSYSMGTPTFVVPDEDGPITHSRRTFSALYQSLTKKKKMALVWGIQKKASHPSFFYLIPTDESLGYKTTTKNYPQGLAMIQIPSKDYIRCLPEYITEQHIKPSPQITPNLYDYLLPELIQDFTSYDNPQLDWIYKIFEDYLLQKEIIKRSDSDLPEAVEKQLRINNQDTLKNACMELRNTIQSKPEISKVASSIKNEINKISNFEGKNDVSSTSSSVAKKQKGLTDELVLKAFKLDQLKMFSADQLKTYIKSKPGLIQMGRTKGEMIQRINEFLEQRVE</sequence>
<dbReference type="GO" id="GO:0003690">
    <property type="term" value="F:double-stranded DNA binding"/>
    <property type="evidence" value="ECO:0007669"/>
    <property type="project" value="TreeGrafter"/>
</dbReference>
<evidence type="ECO:0000256" key="6">
    <source>
        <dbReference type="ARBA" id="ARBA00022741"/>
    </source>
</evidence>
<dbReference type="PANTHER" id="PTHR12604">
    <property type="entry name" value="KU AUTOANTIGEN DNA HELICASE"/>
    <property type="match status" value="1"/>
</dbReference>
<keyword evidence="13" id="KW-0233">DNA recombination</keyword>
<evidence type="ECO:0000256" key="13">
    <source>
        <dbReference type="ARBA" id="ARBA00023172"/>
    </source>
</evidence>
<accession>A0A1E4T8H7</accession>
<dbReference type="Gene3D" id="3.40.50.410">
    <property type="entry name" value="von Willebrand factor, type A domain"/>
    <property type="match status" value="1"/>
</dbReference>
<evidence type="ECO:0000256" key="11">
    <source>
        <dbReference type="ARBA" id="ARBA00022895"/>
    </source>
</evidence>
<keyword evidence="11" id="KW-0779">Telomere</keyword>
<evidence type="ECO:0000259" key="17">
    <source>
        <dbReference type="SMART" id="SM00559"/>
    </source>
</evidence>
<dbReference type="OrthoDB" id="3249161at2759"/>
<protein>
    <recommendedName>
        <fullName evidence="4">DNA helicase</fullName>
        <ecNumber evidence="4">3.6.4.12</ecNumber>
    </recommendedName>
</protein>
<evidence type="ECO:0000313" key="19">
    <source>
        <dbReference type="Proteomes" id="UP000094801"/>
    </source>
</evidence>
<dbReference type="InterPro" id="IPR006164">
    <property type="entry name" value="DNA_bd_Ku70/Ku80"/>
</dbReference>
<comment type="subcellular location">
    <subcellularLocation>
        <location evidence="2">Chromosome</location>
        <location evidence="2">Telomere</location>
    </subcellularLocation>
    <subcellularLocation>
        <location evidence="1">Nucleus</location>
    </subcellularLocation>
</comment>
<keyword evidence="5" id="KW-0158">Chromosome</keyword>
<proteinExistence type="inferred from homology"/>
<organism evidence="18 19">
    <name type="scientific">[Candida] arabinofermentans NRRL YB-2248</name>
    <dbReference type="NCBI Taxonomy" id="983967"/>
    <lineage>
        <taxon>Eukaryota</taxon>
        <taxon>Fungi</taxon>
        <taxon>Dikarya</taxon>
        <taxon>Ascomycota</taxon>
        <taxon>Saccharomycotina</taxon>
        <taxon>Pichiomycetes</taxon>
        <taxon>Pichiales</taxon>
        <taxon>Pichiaceae</taxon>
        <taxon>Ogataea</taxon>
        <taxon>Ogataea/Candida clade</taxon>
    </lineage>
</organism>
<evidence type="ECO:0000256" key="5">
    <source>
        <dbReference type="ARBA" id="ARBA00022454"/>
    </source>
</evidence>
<dbReference type="Gene3D" id="2.40.290.10">
    <property type="match status" value="1"/>
</dbReference>
<dbReference type="InterPro" id="IPR016194">
    <property type="entry name" value="SPOC-like_C_dom_sf"/>
</dbReference>
<keyword evidence="19" id="KW-1185">Reference proteome</keyword>
<dbReference type="PANTHER" id="PTHR12604:SF2">
    <property type="entry name" value="X-RAY REPAIR CROSS-COMPLEMENTING PROTEIN 6"/>
    <property type="match status" value="1"/>
</dbReference>
<dbReference type="SMART" id="SM00559">
    <property type="entry name" value="Ku78"/>
    <property type="match status" value="1"/>
</dbReference>
<dbReference type="Proteomes" id="UP000094801">
    <property type="component" value="Unassembled WGS sequence"/>
</dbReference>
<dbReference type="EC" id="3.6.4.12" evidence="4"/>
<dbReference type="GO" id="GO:0042162">
    <property type="term" value="F:telomeric DNA binding"/>
    <property type="evidence" value="ECO:0007669"/>
    <property type="project" value="InterPro"/>
</dbReference>
<evidence type="ECO:0000256" key="14">
    <source>
        <dbReference type="ARBA" id="ARBA00023204"/>
    </source>
</evidence>
<dbReference type="GO" id="GO:0006303">
    <property type="term" value="P:double-strand break repair via nonhomologous end joining"/>
    <property type="evidence" value="ECO:0007669"/>
    <property type="project" value="InterPro"/>
</dbReference>
<keyword evidence="9" id="KW-0347">Helicase</keyword>
<dbReference type="InterPro" id="IPR005161">
    <property type="entry name" value="Ku_N"/>
</dbReference>
<keyword evidence="10" id="KW-0067">ATP-binding</keyword>
<evidence type="ECO:0000256" key="7">
    <source>
        <dbReference type="ARBA" id="ARBA00022763"/>
    </source>
</evidence>
<evidence type="ECO:0000256" key="3">
    <source>
        <dbReference type="ARBA" id="ARBA00005240"/>
    </source>
</evidence>
<evidence type="ECO:0000256" key="4">
    <source>
        <dbReference type="ARBA" id="ARBA00012551"/>
    </source>
</evidence>
<evidence type="ECO:0000256" key="15">
    <source>
        <dbReference type="ARBA" id="ARBA00023242"/>
    </source>
</evidence>
<dbReference type="PIRSF" id="PIRSF003033">
    <property type="entry name" value="Ku70"/>
    <property type="match status" value="1"/>
</dbReference>
<keyword evidence="12" id="KW-0238">DNA-binding</keyword>
<dbReference type="GO" id="GO:0006310">
    <property type="term" value="P:DNA recombination"/>
    <property type="evidence" value="ECO:0007669"/>
    <property type="project" value="UniProtKB-KW"/>
</dbReference>
<feature type="domain" description="Ku" evidence="17">
    <location>
        <begin position="327"/>
        <end position="478"/>
    </location>
</feature>
<reference evidence="19" key="1">
    <citation type="submission" date="2016-04" db="EMBL/GenBank/DDBJ databases">
        <title>Comparative genomics of biotechnologically important yeasts.</title>
        <authorList>
            <consortium name="DOE Joint Genome Institute"/>
            <person name="Riley R."/>
            <person name="Haridas S."/>
            <person name="Wolfe K.H."/>
            <person name="Lopes M.R."/>
            <person name="Hittinger C.T."/>
            <person name="Goker M."/>
            <person name="Salamov A."/>
            <person name="Wisecaver J."/>
            <person name="Long T.M."/>
            <person name="Aerts A.L."/>
            <person name="Barry K."/>
            <person name="Choi C."/>
            <person name="Clum A."/>
            <person name="Coughlan A.Y."/>
            <person name="Deshpande S."/>
            <person name="Douglass A.P."/>
            <person name="Hanson S.J."/>
            <person name="Klenk H.-P."/>
            <person name="Labutti K."/>
            <person name="Lapidus A."/>
            <person name="Lindquist E."/>
            <person name="Lipzen A."/>
            <person name="Meier-Kolthoff J.P."/>
            <person name="Ohm R.A."/>
            <person name="Otillar R.P."/>
            <person name="Pangilinan J."/>
            <person name="Peng Y."/>
            <person name="Rokas A."/>
            <person name="Rosa C.A."/>
            <person name="Scheuner C."/>
            <person name="Sibirny A.A."/>
            <person name="Slot J.C."/>
            <person name="Stielow J.B."/>
            <person name="Sun H."/>
            <person name="Kurtzman C.P."/>
            <person name="Blackwell M."/>
            <person name="Grigoriev I.V."/>
            <person name="Jeffries T.W."/>
        </authorList>
    </citation>
    <scope>NUCLEOTIDE SEQUENCE [LARGE SCALE GENOMIC DNA]</scope>
    <source>
        <strain evidence="19">NRRL YB-2248</strain>
    </source>
</reference>
<dbReference type="InterPro" id="IPR036465">
    <property type="entry name" value="vWFA_dom_sf"/>
</dbReference>
<dbReference type="Pfam" id="PF02735">
    <property type="entry name" value="Ku"/>
    <property type="match status" value="1"/>
</dbReference>
<evidence type="ECO:0000256" key="1">
    <source>
        <dbReference type="ARBA" id="ARBA00004123"/>
    </source>
</evidence>
<dbReference type="AlphaFoldDB" id="A0A1E4T8H7"/>
<dbReference type="GO" id="GO:0043564">
    <property type="term" value="C:Ku70:Ku80 complex"/>
    <property type="evidence" value="ECO:0007669"/>
    <property type="project" value="InterPro"/>
</dbReference>
<dbReference type="SUPFAM" id="SSF100939">
    <property type="entry name" value="SPOC domain-like"/>
    <property type="match status" value="1"/>
</dbReference>
<evidence type="ECO:0000256" key="10">
    <source>
        <dbReference type="ARBA" id="ARBA00022840"/>
    </source>
</evidence>
<comment type="similarity">
    <text evidence="3">Belongs to the ku70 family.</text>
</comment>
<gene>
    <name evidence="18" type="ORF">CANARDRAFT_54892</name>
</gene>
<dbReference type="GO" id="GO:0000781">
    <property type="term" value="C:chromosome, telomeric region"/>
    <property type="evidence" value="ECO:0007669"/>
    <property type="project" value="UniProtKB-SubCell"/>
</dbReference>
<evidence type="ECO:0000256" key="2">
    <source>
        <dbReference type="ARBA" id="ARBA00004574"/>
    </source>
</evidence>
<keyword evidence="6" id="KW-0547">Nucleotide-binding</keyword>
<dbReference type="Pfam" id="PF03731">
    <property type="entry name" value="Ku_N"/>
    <property type="match status" value="1"/>
</dbReference>
<dbReference type="InterPro" id="IPR006165">
    <property type="entry name" value="Ku70"/>
</dbReference>
<dbReference type="GO" id="GO:0016787">
    <property type="term" value="F:hydrolase activity"/>
    <property type="evidence" value="ECO:0007669"/>
    <property type="project" value="UniProtKB-KW"/>
</dbReference>
<dbReference type="GO" id="GO:0005524">
    <property type="term" value="F:ATP binding"/>
    <property type="evidence" value="ECO:0007669"/>
    <property type="project" value="UniProtKB-KW"/>
</dbReference>
<dbReference type="EMBL" id="KV453847">
    <property type="protein sequence ID" value="ODV87958.1"/>
    <property type="molecule type" value="Genomic_DNA"/>
</dbReference>
<evidence type="ECO:0000256" key="9">
    <source>
        <dbReference type="ARBA" id="ARBA00022806"/>
    </source>
</evidence>
<keyword evidence="14" id="KW-0234">DNA repair</keyword>
<evidence type="ECO:0000256" key="8">
    <source>
        <dbReference type="ARBA" id="ARBA00022801"/>
    </source>
</evidence>
<dbReference type="STRING" id="983967.A0A1E4T8H7"/>
<dbReference type="GO" id="GO:0003678">
    <property type="term" value="F:DNA helicase activity"/>
    <property type="evidence" value="ECO:0007669"/>
    <property type="project" value="UniProtKB-EC"/>
</dbReference>
<dbReference type="SUPFAM" id="SSF53300">
    <property type="entry name" value="vWA-like"/>
    <property type="match status" value="1"/>
</dbReference>
<evidence type="ECO:0000313" key="18">
    <source>
        <dbReference type="EMBL" id="ODV87958.1"/>
    </source>
</evidence>
<feature type="region of interest" description="Disordered" evidence="16">
    <location>
        <begin position="1"/>
        <end position="20"/>
    </location>
</feature>